<dbReference type="RefSeq" id="WP_241246283.1">
    <property type="nucleotide sequence ID" value="NZ_CP049255.1"/>
</dbReference>
<reference evidence="2 3" key="1">
    <citation type="submission" date="2020-08" db="EMBL/GenBank/DDBJ databases">
        <title>Sequencing the genomes of 1000 actinobacteria strains.</title>
        <authorList>
            <person name="Klenk H.-P."/>
        </authorList>
    </citation>
    <scope>NUCLEOTIDE SEQUENCE [LARGE SCALE GENOMIC DNA]</scope>
    <source>
        <strain evidence="2 3">DSM 27099</strain>
    </source>
</reference>
<comment type="caution">
    <text evidence="2">The sequence shown here is derived from an EMBL/GenBank/DDBJ whole genome shotgun (WGS) entry which is preliminary data.</text>
</comment>
<dbReference type="AlphaFoldDB" id="A0A7W4V378"/>
<dbReference type="Proteomes" id="UP000529310">
    <property type="component" value="Unassembled WGS sequence"/>
</dbReference>
<accession>A0A7W4V378</accession>
<protein>
    <recommendedName>
        <fullName evidence="4">Fructose 1,6-bisphosphatase</fullName>
    </recommendedName>
</protein>
<keyword evidence="1" id="KW-0732">Signal</keyword>
<evidence type="ECO:0000313" key="2">
    <source>
        <dbReference type="EMBL" id="MBB2975470.1"/>
    </source>
</evidence>
<name>A0A7W4V378_9MICO</name>
<organism evidence="2 3">
    <name type="scientific">Microbacterium endophyticum</name>
    <dbReference type="NCBI Taxonomy" id="1526412"/>
    <lineage>
        <taxon>Bacteria</taxon>
        <taxon>Bacillati</taxon>
        <taxon>Actinomycetota</taxon>
        <taxon>Actinomycetes</taxon>
        <taxon>Micrococcales</taxon>
        <taxon>Microbacteriaceae</taxon>
        <taxon>Microbacterium</taxon>
    </lineage>
</organism>
<proteinExistence type="predicted"/>
<gene>
    <name evidence="2" type="ORF">FHX49_001036</name>
</gene>
<feature type="chain" id="PRO_5030543434" description="Fructose 1,6-bisphosphatase" evidence="1">
    <location>
        <begin position="22"/>
        <end position="227"/>
    </location>
</feature>
<keyword evidence="3" id="KW-1185">Reference proteome</keyword>
<evidence type="ECO:0000313" key="3">
    <source>
        <dbReference type="Proteomes" id="UP000529310"/>
    </source>
</evidence>
<evidence type="ECO:0008006" key="4">
    <source>
        <dbReference type="Google" id="ProtNLM"/>
    </source>
</evidence>
<evidence type="ECO:0000256" key="1">
    <source>
        <dbReference type="SAM" id="SignalP"/>
    </source>
</evidence>
<feature type="signal peptide" evidence="1">
    <location>
        <begin position="1"/>
        <end position="21"/>
    </location>
</feature>
<dbReference type="EMBL" id="JACHWQ010000002">
    <property type="protein sequence ID" value="MBB2975470.1"/>
    <property type="molecule type" value="Genomic_DNA"/>
</dbReference>
<sequence>MASLALVGVLSLSGCSQVVDAFNQIGGSSTEANAAATVSTPAPSPSASMTFNSQFTYDGSVSLSTDVANDLTLTLDVWAANPKRTREWWPTNDKTFGFALNVHDNLVDEKSVLTEKRRVYISSISITSQTAQTSGQVQSPFQFSADPRTLVPSDTLRSSRGLLLNSFQGGLYVPETTIHQLPEDTYGLTLEFAIEISVEGTADDDSSFTQQTVYQYLPIAIFPDGTE</sequence>